<dbReference type="Pfam" id="PF04238">
    <property type="entry name" value="DUF420"/>
    <property type="match status" value="1"/>
</dbReference>
<reference evidence="2 3" key="1">
    <citation type="submission" date="2019-09" db="EMBL/GenBank/DDBJ databases">
        <title>Draft genome sequence of Ginsengibacter sp. BR5-29.</title>
        <authorList>
            <person name="Im W.-T."/>
        </authorList>
    </citation>
    <scope>NUCLEOTIDE SEQUENCE [LARGE SCALE GENOMIC DNA]</scope>
    <source>
        <strain evidence="2 3">BR5-29</strain>
    </source>
</reference>
<dbReference type="InterPro" id="IPR007352">
    <property type="entry name" value="DUF420"/>
</dbReference>
<keyword evidence="3" id="KW-1185">Reference proteome</keyword>
<feature type="transmembrane region" description="Helical" evidence="1">
    <location>
        <begin position="182"/>
        <end position="201"/>
    </location>
</feature>
<dbReference type="Proteomes" id="UP000326903">
    <property type="component" value="Unassembled WGS sequence"/>
</dbReference>
<comment type="caution">
    <text evidence="2">The sequence shown here is derived from an EMBL/GenBank/DDBJ whole genome shotgun (WGS) entry which is preliminary data.</text>
</comment>
<dbReference type="PANTHER" id="PTHR37692:SF1">
    <property type="entry name" value="DUF420 DOMAIN-CONTAINING PROTEIN"/>
    <property type="match status" value="1"/>
</dbReference>
<proteinExistence type="predicted"/>
<keyword evidence="1" id="KW-0812">Transmembrane</keyword>
<name>A0A5J5IPS7_9BACT</name>
<sequence length="202" mass="22888">MEAKIKDKLPKPILQRNDKKAKISIWTVSIIVFAAVAFLSEVKLIIHLSFNPHIFATINAIINSIVAVLLVAALFAVKSKNFYLHKKLMLTAIILSLLFLISYICHHLLAGDTKYGDLNHDGILSADEKSLAGTMRYVYYFILATHIPLAGIILPFILFTAYRALTADYGRHMKLARITWPIWFYVAITGVTVYLMIKPYYN</sequence>
<keyword evidence="1" id="KW-1133">Transmembrane helix</keyword>
<organism evidence="2 3">
    <name type="scientific">Ginsengibacter hankyongi</name>
    <dbReference type="NCBI Taxonomy" id="2607284"/>
    <lineage>
        <taxon>Bacteria</taxon>
        <taxon>Pseudomonadati</taxon>
        <taxon>Bacteroidota</taxon>
        <taxon>Chitinophagia</taxon>
        <taxon>Chitinophagales</taxon>
        <taxon>Chitinophagaceae</taxon>
        <taxon>Ginsengibacter</taxon>
    </lineage>
</organism>
<accession>A0A5J5IPS7</accession>
<feature type="transmembrane region" description="Helical" evidence="1">
    <location>
        <begin position="52"/>
        <end position="76"/>
    </location>
</feature>
<evidence type="ECO:0000256" key="1">
    <source>
        <dbReference type="SAM" id="Phobius"/>
    </source>
</evidence>
<dbReference type="PANTHER" id="PTHR37692">
    <property type="entry name" value="HYPOTHETICAL MEMBRANE SPANNING PROTEIN"/>
    <property type="match status" value="1"/>
</dbReference>
<gene>
    <name evidence="2" type="ORF">FW778_08475</name>
</gene>
<evidence type="ECO:0000313" key="2">
    <source>
        <dbReference type="EMBL" id="KAA9042037.1"/>
    </source>
</evidence>
<protein>
    <submittedName>
        <fullName evidence="2">DUF420 domain-containing protein</fullName>
    </submittedName>
</protein>
<feature type="transmembrane region" description="Helical" evidence="1">
    <location>
        <begin position="88"/>
        <end position="109"/>
    </location>
</feature>
<feature type="transmembrane region" description="Helical" evidence="1">
    <location>
        <begin position="21"/>
        <end position="40"/>
    </location>
</feature>
<dbReference type="EMBL" id="VYQF01000001">
    <property type="protein sequence ID" value="KAA9042037.1"/>
    <property type="molecule type" value="Genomic_DNA"/>
</dbReference>
<dbReference type="AlphaFoldDB" id="A0A5J5IPS7"/>
<evidence type="ECO:0000313" key="3">
    <source>
        <dbReference type="Proteomes" id="UP000326903"/>
    </source>
</evidence>
<dbReference type="RefSeq" id="WP_150414166.1">
    <property type="nucleotide sequence ID" value="NZ_VYQF01000001.1"/>
</dbReference>
<feature type="transmembrane region" description="Helical" evidence="1">
    <location>
        <begin position="137"/>
        <end position="161"/>
    </location>
</feature>
<keyword evidence="1" id="KW-0472">Membrane</keyword>